<dbReference type="OrthoDB" id="1673646at2"/>
<evidence type="ECO:0000313" key="3">
    <source>
        <dbReference type="Proteomes" id="UP000033673"/>
    </source>
</evidence>
<reference evidence="2 3" key="1">
    <citation type="journal article" date="2015" name="BMC Genomics">
        <title>Genome mining reveals unlocked bioactive potential of marine Gram-negative bacteria.</title>
        <authorList>
            <person name="Machado H."/>
            <person name="Sonnenschein E.C."/>
            <person name="Melchiorsen J."/>
            <person name="Gram L."/>
        </authorList>
    </citation>
    <scope>NUCLEOTIDE SEQUENCE [LARGE SCALE GENOMIC DNA]</scope>
    <source>
        <strain evidence="2 3">S2757</strain>
    </source>
</reference>
<organism evidence="2 3">
    <name type="scientific">Vibrio galatheae</name>
    <dbReference type="NCBI Taxonomy" id="579748"/>
    <lineage>
        <taxon>Bacteria</taxon>
        <taxon>Pseudomonadati</taxon>
        <taxon>Pseudomonadota</taxon>
        <taxon>Gammaproteobacteria</taxon>
        <taxon>Vibrionales</taxon>
        <taxon>Vibrionaceae</taxon>
        <taxon>Vibrio</taxon>
    </lineage>
</organism>
<dbReference type="SMART" id="SM00052">
    <property type="entry name" value="EAL"/>
    <property type="match status" value="1"/>
</dbReference>
<feature type="domain" description="EAL" evidence="1">
    <location>
        <begin position="12"/>
        <end position="269"/>
    </location>
</feature>
<dbReference type="SUPFAM" id="SSF141868">
    <property type="entry name" value="EAL domain-like"/>
    <property type="match status" value="1"/>
</dbReference>
<gene>
    <name evidence="2" type="ORF">TW81_17965</name>
</gene>
<dbReference type="CDD" id="cd01948">
    <property type="entry name" value="EAL"/>
    <property type="match status" value="1"/>
</dbReference>
<dbReference type="PATRIC" id="fig|579748.3.peg.3706"/>
<dbReference type="GO" id="GO:0071111">
    <property type="term" value="F:cyclic-guanylate-specific phosphodiesterase activity"/>
    <property type="evidence" value="ECO:0007669"/>
    <property type="project" value="InterPro"/>
</dbReference>
<name>A0A0F4NEH9_9VIBR</name>
<dbReference type="Proteomes" id="UP000033673">
    <property type="component" value="Unassembled WGS sequence"/>
</dbReference>
<dbReference type="EMBL" id="JXXV01000037">
    <property type="protein sequence ID" value="KJY81512.1"/>
    <property type="molecule type" value="Genomic_DNA"/>
</dbReference>
<dbReference type="InterPro" id="IPR001633">
    <property type="entry name" value="EAL_dom"/>
</dbReference>
<dbReference type="InterPro" id="IPR035919">
    <property type="entry name" value="EAL_sf"/>
</dbReference>
<dbReference type="PANTHER" id="PTHR33121:SF70">
    <property type="entry name" value="SIGNALING PROTEIN YKOW"/>
    <property type="match status" value="1"/>
</dbReference>
<dbReference type="STRING" id="579748.TW81_17965"/>
<accession>A0A0F4NEH9</accession>
<dbReference type="Gene3D" id="3.20.20.450">
    <property type="entry name" value="EAL domain"/>
    <property type="match status" value="1"/>
</dbReference>
<comment type="caution">
    <text evidence="2">The sequence shown here is derived from an EMBL/GenBank/DDBJ whole genome shotgun (WGS) entry which is preliminary data.</text>
</comment>
<proteinExistence type="predicted"/>
<dbReference type="RefSeq" id="WP_045957124.1">
    <property type="nucleotide sequence ID" value="NZ_JXXV01000037.1"/>
</dbReference>
<protein>
    <recommendedName>
        <fullName evidence="1">EAL domain-containing protein</fullName>
    </recommendedName>
</protein>
<dbReference type="Pfam" id="PF00563">
    <property type="entry name" value="EAL"/>
    <property type="match status" value="1"/>
</dbReference>
<dbReference type="AlphaFoldDB" id="A0A0F4NEH9"/>
<evidence type="ECO:0000259" key="1">
    <source>
        <dbReference type="PROSITE" id="PS50883"/>
    </source>
</evidence>
<keyword evidence="3" id="KW-1185">Reference proteome</keyword>
<dbReference type="InterPro" id="IPR050706">
    <property type="entry name" value="Cyclic-di-GMP_PDE-like"/>
</dbReference>
<dbReference type="PANTHER" id="PTHR33121">
    <property type="entry name" value="CYCLIC DI-GMP PHOSPHODIESTERASE PDEF"/>
    <property type="match status" value="1"/>
</dbReference>
<evidence type="ECO:0000313" key="2">
    <source>
        <dbReference type="EMBL" id="KJY81512.1"/>
    </source>
</evidence>
<dbReference type="PROSITE" id="PS50883">
    <property type="entry name" value="EAL"/>
    <property type="match status" value="1"/>
</dbReference>
<sequence>MLTSQADFESHLRTCGNGVTCAHYEHFDLWTAYHPLYDRDFNIFGLEALLRIKDNDGHWISPGELFSKKIPDSDDYYHQVNLDRLARVLHFRNFSLLHRPINLFVNLLPATALSNLKSHGQTLVLNRLKQLGIKTEQIVNEILEHEVDSALEIIELRKAIIECRHNGLRVAVDDYGSDGSDDFRVQSLHPDLIKIDRHLLLEFLIGKSSSLLRGLELAKQLKCMVVVEGIETRDQLLSMLELETHLYQGFYLAKPKLLDERTNLDTYYSELELTMQEPNLPQQINKHQ</sequence>